<reference evidence="3" key="3">
    <citation type="submission" date="2014-06" db="EMBL/GenBank/DDBJ databases">
        <authorList>
            <person name="Ju J."/>
            <person name="Zhang J."/>
        </authorList>
    </citation>
    <scope>NUCLEOTIDE SEQUENCE [LARGE SCALE GENOMIC DNA]</scope>
    <source>
        <strain evidence="3">DmL_051</strain>
    </source>
</reference>
<dbReference type="AlphaFoldDB" id="A0A252AMB3"/>
<evidence type="ECO:0000313" key="6">
    <source>
        <dbReference type="Proteomes" id="UP000321104"/>
    </source>
</evidence>
<dbReference type="InterPro" id="IPR056928">
    <property type="entry name" value="Gp77-like"/>
</dbReference>
<keyword evidence="4" id="KW-1185">Reference proteome</keyword>
<gene>
    <name evidence="1" type="ORF">Abin_213_004</name>
    <name evidence="2" type="ORF">AIN02nite_29410</name>
    <name evidence="3" type="ORF">HK17_13170</name>
</gene>
<comment type="caution">
    <text evidence="3">The sequence shown here is derived from an EMBL/GenBank/DDBJ whole genome shotgun (WGS) entry which is preliminary data.</text>
</comment>
<evidence type="ECO:0000313" key="2">
    <source>
        <dbReference type="EMBL" id="GEN04916.1"/>
    </source>
</evidence>
<reference evidence="1 4" key="1">
    <citation type="submission" date="2012-11" db="EMBL/GenBank/DDBJ databases">
        <title>Whole genome sequence of Acetobacter indonesiensis 5H-1.</title>
        <authorList>
            <person name="Azuma Y."/>
            <person name="Higashiura N."/>
            <person name="Hirakawa H."/>
            <person name="Matsushita K."/>
        </authorList>
    </citation>
    <scope>NUCLEOTIDE SEQUENCE [LARGE SCALE GENOMIC DNA]</scope>
    <source>
        <strain evidence="1 4">5H-1</strain>
    </source>
</reference>
<dbReference type="Proteomes" id="UP000321104">
    <property type="component" value="Unassembled WGS sequence"/>
</dbReference>
<dbReference type="Pfam" id="PF23148">
    <property type="entry name" value="Gp77"/>
    <property type="match status" value="1"/>
</dbReference>
<accession>A0A252AMB3</accession>
<dbReference type="EMBL" id="BAMW01000172">
    <property type="protein sequence ID" value="GAN64718.1"/>
    <property type="molecule type" value="Genomic_DNA"/>
</dbReference>
<protein>
    <submittedName>
        <fullName evidence="3">Uncharacterized protein</fullName>
    </submittedName>
</protein>
<proteinExistence type="predicted"/>
<name>A0A252AMB3_9PROT</name>
<evidence type="ECO:0000313" key="3">
    <source>
        <dbReference type="EMBL" id="OUI90822.1"/>
    </source>
</evidence>
<reference evidence="2 6" key="4">
    <citation type="submission" date="2019-07" db="EMBL/GenBank/DDBJ databases">
        <title>Whole genome shotgun sequence of Acetobacter indonesiensis NBRC 16471.</title>
        <authorList>
            <person name="Hosoyama A."/>
            <person name="Uohara A."/>
            <person name="Ohji S."/>
            <person name="Ichikawa N."/>
        </authorList>
    </citation>
    <scope>NUCLEOTIDE SEQUENCE [LARGE SCALE GENOMIC DNA]</scope>
    <source>
        <strain evidence="2 6">NBRC 16471</strain>
    </source>
</reference>
<dbReference type="Proteomes" id="UP000194641">
    <property type="component" value="Unassembled WGS sequence"/>
</dbReference>
<dbReference type="Proteomes" id="UP000032673">
    <property type="component" value="Unassembled WGS sequence"/>
</dbReference>
<evidence type="ECO:0000313" key="1">
    <source>
        <dbReference type="EMBL" id="GAN64718.1"/>
    </source>
</evidence>
<dbReference type="EMBL" id="BJXQ01000043">
    <property type="protein sequence ID" value="GEN04916.1"/>
    <property type="molecule type" value="Genomic_DNA"/>
</dbReference>
<dbReference type="RefSeq" id="WP_048848609.1">
    <property type="nucleotide sequence ID" value="NZ_BAMW01000172.1"/>
</dbReference>
<dbReference type="EMBL" id="JOPA01000048">
    <property type="protein sequence ID" value="OUI90822.1"/>
    <property type="molecule type" value="Genomic_DNA"/>
</dbReference>
<reference evidence="5" key="2">
    <citation type="submission" date="2014-06" db="EMBL/GenBank/DDBJ databases">
        <authorList>
            <person name="Winans N.J."/>
            <person name="Newell P.D."/>
            <person name="Douglas A.E."/>
        </authorList>
    </citation>
    <scope>NUCLEOTIDE SEQUENCE [LARGE SCALE GENOMIC DNA]</scope>
</reference>
<sequence length="173" mass="17937">MITLIPSPTWQPAAVRVLPIVAPANLRTRGLVPEIITLSWAPKSSADHFDFSLDLSAILDATGDHIAAIEHVEIPVASGLPTQLAVLCSSIVNGLACIMLGGGAPGETDEIVVYVVTQQGRRLAPRILLTITTETDASIPTPAPTMSGGVPVPPNAIRLPGGLILTDDNGNLS</sequence>
<organism evidence="3 5">
    <name type="scientific">Acetobacter indonesiensis</name>
    <dbReference type="NCBI Taxonomy" id="104101"/>
    <lineage>
        <taxon>Bacteria</taxon>
        <taxon>Pseudomonadati</taxon>
        <taxon>Pseudomonadota</taxon>
        <taxon>Alphaproteobacteria</taxon>
        <taxon>Acetobacterales</taxon>
        <taxon>Acetobacteraceae</taxon>
        <taxon>Acetobacter</taxon>
    </lineage>
</organism>
<evidence type="ECO:0000313" key="5">
    <source>
        <dbReference type="Proteomes" id="UP000194641"/>
    </source>
</evidence>
<evidence type="ECO:0000313" key="4">
    <source>
        <dbReference type="Proteomes" id="UP000032673"/>
    </source>
</evidence>